<protein>
    <recommendedName>
        <fullName evidence="3 9">Biotin carboxyl carrier protein of acetyl-CoA carboxylase</fullName>
    </recommendedName>
</protein>
<evidence type="ECO:0000313" key="13">
    <source>
        <dbReference type="Proteomes" id="UP000325155"/>
    </source>
</evidence>
<dbReference type="InterPro" id="IPR001882">
    <property type="entry name" value="Biotin_BS"/>
</dbReference>
<keyword evidence="5 9" id="KW-0276">Fatty acid metabolism</keyword>
<dbReference type="Pfam" id="PF00364">
    <property type="entry name" value="Biotin_lipoyl"/>
    <property type="match status" value="1"/>
</dbReference>
<dbReference type="KEGG" id="cip:FZC35_01585"/>
<reference evidence="12 13" key="1">
    <citation type="submission" date="2019-08" db="EMBL/GenBank/DDBJ databases">
        <title>Highly reduced genomes of protist endosymbionts show evolutionary convergence.</title>
        <authorList>
            <person name="George E."/>
            <person name="Husnik F."/>
            <person name="Tashyreva D."/>
            <person name="Prokopchuk G."/>
            <person name="Horak A."/>
            <person name="Kwong W.K."/>
            <person name="Lukes J."/>
            <person name="Keeling P.J."/>
        </authorList>
    </citation>
    <scope>NUCLEOTIDE SEQUENCE [LARGE SCALE GENOMIC DNA]</scope>
    <source>
        <strain evidence="12">1605</strain>
    </source>
</reference>
<accession>A0A5C0UEI7</accession>
<evidence type="ECO:0000256" key="8">
    <source>
        <dbReference type="ARBA" id="ARBA00023267"/>
    </source>
</evidence>
<dbReference type="GO" id="GO:0003989">
    <property type="term" value="F:acetyl-CoA carboxylase activity"/>
    <property type="evidence" value="ECO:0007669"/>
    <property type="project" value="InterPro"/>
</dbReference>
<feature type="compositionally biased region" description="Low complexity" evidence="10">
    <location>
        <begin position="63"/>
        <end position="81"/>
    </location>
</feature>
<dbReference type="Proteomes" id="UP000325155">
    <property type="component" value="Chromosome"/>
</dbReference>
<keyword evidence="13" id="KW-1185">Reference proteome</keyword>
<dbReference type="CDD" id="cd06850">
    <property type="entry name" value="biotinyl_domain"/>
    <property type="match status" value="1"/>
</dbReference>
<sequence length="163" mass="18067">MTEFNKEYIEYLVSLVKENELGEIEYTKSKDGEVRVTVKNQKSENNIATQPQVIYSNPMIGANSEAQDNQNSSNQSNNISNKLGDNFKPIKSPMIGTIYTSPKPGDPPFVKKGSKINEGDILFIVEAMKVMNEVKASFSGTIEEILISDADPVEFDQILAKVS</sequence>
<dbReference type="PANTHER" id="PTHR45266:SF3">
    <property type="entry name" value="OXALOACETATE DECARBOXYLASE ALPHA CHAIN"/>
    <property type="match status" value="1"/>
</dbReference>
<keyword evidence="8 9" id="KW-0092">Biotin</keyword>
<feature type="domain" description="Lipoyl-binding" evidence="11">
    <location>
        <begin position="87"/>
        <end position="163"/>
    </location>
</feature>
<evidence type="ECO:0000256" key="6">
    <source>
        <dbReference type="ARBA" id="ARBA00023098"/>
    </source>
</evidence>
<dbReference type="PROSITE" id="PS50968">
    <property type="entry name" value="BIOTINYL_LIPOYL"/>
    <property type="match status" value="1"/>
</dbReference>
<evidence type="ECO:0000313" key="12">
    <source>
        <dbReference type="EMBL" id="QEK38063.1"/>
    </source>
</evidence>
<dbReference type="InterPro" id="IPR050709">
    <property type="entry name" value="Biotin_Carboxyl_Carrier/Decarb"/>
</dbReference>
<dbReference type="InterPro" id="IPR001249">
    <property type="entry name" value="AcCoA_biotinCC"/>
</dbReference>
<dbReference type="Gene3D" id="2.40.50.100">
    <property type="match status" value="1"/>
</dbReference>
<dbReference type="RefSeq" id="WP_148980910.1">
    <property type="nucleotide sequence ID" value="NZ_CP043315.1"/>
</dbReference>
<dbReference type="UniPathway" id="UPA00094"/>
<evidence type="ECO:0000256" key="7">
    <source>
        <dbReference type="ARBA" id="ARBA00023160"/>
    </source>
</evidence>
<dbReference type="EMBL" id="CP043315">
    <property type="protein sequence ID" value="QEK38063.1"/>
    <property type="molecule type" value="Genomic_DNA"/>
</dbReference>
<keyword evidence="6 9" id="KW-0443">Lipid metabolism</keyword>
<evidence type="ECO:0000256" key="1">
    <source>
        <dbReference type="ARBA" id="ARBA00003761"/>
    </source>
</evidence>
<dbReference type="GO" id="GO:0006633">
    <property type="term" value="P:fatty acid biosynthetic process"/>
    <property type="evidence" value="ECO:0007669"/>
    <property type="project" value="UniProtKB-UniPathway"/>
</dbReference>
<gene>
    <name evidence="12" type="primary">accB</name>
    <name evidence="12" type="ORF">FZC35_01585</name>
</gene>
<comment type="pathway">
    <text evidence="2 9">Lipid metabolism; fatty acid biosynthesis.</text>
</comment>
<evidence type="ECO:0000256" key="10">
    <source>
        <dbReference type="SAM" id="MobiDB-lite"/>
    </source>
</evidence>
<dbReference type="InterPro" id="IPR011053">
    <property type="entry name" value="Single_hybrid_motif"/>
</dbReference>
<dbReference type="SUPFAM" id="SSF51230">
    <property type="entry name" value="Single hybrid motif"/>
    <property type="match status" value="1"/>
</dbReference>
<organism evidence="12 13">
    <name type="scientific">Candidatus Cytomitobacter indipagum</name>
    <dbReference type="NCBI Taxonomy" id="2601575"/>
    <lineage>
        <taxon>Bacteria</taxon>
        <taxon>Pseudomonadati</taxon>
        <taxon>Pseudomonadota</taxon>
        <taxon>Alphaproteobacteria</taxon>
        <taxon>Holosporales</taxon>
        <taxon>Holosporaceae</taxon>
        <taxon>Candidatus Cytomitobacter</taxon>
    </lineage>
</organism>
<evidence type="ECO:0000256" key="3">
    <source>
        <dbReference type="ARBA" id="ARBA00017562"/>
    </source>
</evidence>
<keyword evidence="7 9" id="KW-0275">Fatty acid biosynthesis</keyword>
<proteinExistence type="predicted"/>
<comment type="function">
    <text evidence="1 9">This protein is a component of the acetyl coenzyme A carboxylase complex; first, biotin carboxylase catalyzes the carboxylation of the carrier protein and then the transcarboxylase transfers the carboxyl group to form malonyl-CoA.</text>
</comment>
<name>A0A5C0UEI7_9PROT</name>
<dbReference type="PROSITE" id="PS00188">
    <property type="entry name" value="BIOTIN"/>
    <property type="match status" value="1"/>
</dbReference>
<dbReference type="OrthoDB" id="9811735at2"/>
<evidence type="ECO:0000256" key="5">
    <source>
        <dbReference type="ARBA" id="ARBA00022832"/>
    </source>
</evidence>
<feature type="region of interest" description="Disordered" evidence="10">
    <location>
        <begin position="58"/>
        <end position="88"/>
    </location>
</feature>
<evidence type="ECO:0000259" key="11">
    <source>
        <dbReference type="PROSITE" id="PS50968"/>
    </source>
</evidence>
<dbReference type="GO" id="GO:0009317">
    <property type="term" value="C:acetyl-CoA carboxylase complex"/>
    <property type="evidence" value="ECO:0007669"/>
    <property type="project" value="InterPro"/>
</dbReference>
<dbReference type="AlphaFoldDB" id="A0A5C0UEI7"/>
<evidence type="ECO:0000256" key="4">
    <source>
        <dbReference type="ARBA" id="ARBA00022516"/>
    </source>
</evidence>
<dbReference type="InterPro" id="IPR000089">
    <property type="entry name" value="Biotin_lipoyl"/>
</dbReference>
<dbReference type="PANTHER" id="PTHR45266">
    <property type="entry name" value="OXALOACETATE DECARBOXYLASE ALPHA CHAIN"/>
    <property type="match status" value="1"/>
</dbReference>
<dbReference type="NCBIfam" id="TIGR00531">
    <property type="entry name" value="BCCP"/>
    <property type="match status" value="1"/>
</dbReference>
<evidence type="ECO:0000256" key="2">
    <source>
        <dbReference type="ARBA" id="ARBA00005194"/>
    </source>
</evidence>
<keyword evidence="4 9" id="KW-0444">Lipid biosynthesis</keyword>
<dbReference type="PRINTS" id="PR01071">
    <property type="entry name" value="ACOABIOTINCC"/>
</dbReference>
<evidence type="ECO:0000256" key="9">
    <source>
        <dbReference type="RuleBase" id="RU364072"/>
    </source>
</evidence>